<keyword evidence="1" id="KW-0687">Ribonucleoprotein</keyword>
<name>A0A1D1XHM5_9ARAE</name>
<dbReference type="GO" id="GO:0005840">
    <property type="term" value="C:ribosome"/>
    <property type="evidence" value="ECO:0007669"/>
    <property type="project" value="UniProtKB-KW"/>
</dbReference>
<organism evidence="1">
    <name type="scientific">Anthurium amnicola</name>
    <dbReference type="NCBI Taxonomy" id="1678845"/>
    <lineage>
        <taxon>Eukaryota</taxon>
        <taxon>Viridiplantae</taxon>
        <taxon>Streptophyta</taxon>
        <taxon>Embryophyta</taxon>
        <taxon>Tracheophyta</taxon>
        <taxon>Spermatophyta</taxon>
        <taxon>Magnoliopsida</taxon>
        <taxon>Liliopsida</taxon>
        <taxon>Araceae</taxon>
        <taxon>Pothoideae</taxon>
        <taxon>Potheae</taxon>
        <taxon>Anthurium</taxon>
    </lineage>
</organism>
<reference evidence="1" key="1">
    <citation type="submission" date="2015-07" db="EMBL/GenBank/DDBJ databases">
        <title>Transcriptome Assembly of Anthurium amnicola.</title>
        <authorList>
            <person name="Suzuki J."/>
        </authorList>
    </citation>
    <scope>NUCLEOTIDE SEQUENCE</scope>
</reference>
<feature type="non-terminal residue" evidence="1">
    <location>
        <position position="110"/>
    </location>
</feature>
<gene>
    <name evidence="1" type="primary">PSRP3_0</name>
    <name evidence="1" type="ORF">g.131200</name>
</gene>
<dbReference type="EMBL" id="GDJX01026036">
    <property type="protein sequence ID" value="JAT41900.1"/>
    <property type="molecule type" value="Transcribed_RNA"/>
</dbReference>
<proteinExistence type="predicted"/>
<protein>
    <submittedName>
        <fullName evidence="1">30S ribosomal protein 3, chloroplastic</fullName>
    </submittedName>
</protein>
<evidence type="ECO:0000313" key="1">
    <source>
        <dbReference type="EMBL" id="JAT41900.1"/>
    </source>
</evidence>
<sequence>MVCASIAGAVRPVASTTHASTPSRSRHHPRVVAVRPVASPASHLLADGMLCKRAVGAARPMHAAAAAAAAEAVEEALGNPDVKDEAKERLEVVVKGAGGKPRLVLKFIWM</sequence>
<dbReference type="AlphaFoldDB" id="A0A1D1XHM5"/>
<keyword evidence="1" id="KW-0689">Ribosomal protein</keyword>
<accession>A0A1D1XHM5</accession>